<gene>
    <name evidence="1" type="ORF">YQE_12339</name>
</gene>
<name>N6T0A5_DENPD</name>
<sequence>MIYGCQSQTSTVVVSGKTFFAFNMHKESTMHLIVIRKQRDNDTPQVSELVRNAYASNISNMFLGYVFNEVTFQITMIFIALEFIFFQIRLFVCFLTVPLILLLIYVCIYGAVTMKSAQVMYEKKPIISWVAEVYEPFFQATDQKSRYKIIDDQQLEDMKEKPQGRKQIIGTVAVMRHFQNPDWAWLFRVVTDERNHQINRLELAMSEYNQGARQLFDRAGFQVQQLYHKELLTKAYMLQMYHLSAEVRPTFS</sequence>
<dbReference type="HOGENOM" id="CLU_095459_0_0_1"/>
<dbReference type="OrthoDB" id="41532at2759"/>
<evidence type="ECO:0000313" key="1">
    <source>
        <dbReference type="EMBL" id="ENN70938.1"/>
    </source>
</evidence>
<proteinExistence type="predicted"/>
<feature type="non-terminal residue" evidence="1">
    <location>
        <position position="1"/>
    </location>
</feature>
<dbReference type="InterPro" id="IPR016181">
    <property type="entry name" value="Acyl_CoA_acyltransferase"/>
</dbReference>
<dbReference type="EMBL" id="KB741280">
    <property type="protein sequence ID" value="ENN70938.1"/>
    <property type="molecule type" value="Genomic_DNA"/>
</dbReference>
<protein>
    <submittedName>
        <fullName evidence="1">Uncharacterized protein</fullName>
    </submittedName>
</protein>
<accession>N6T0A5</accession>
<organism evidence="1">
    <name type="scientific">Dendroctonus ponderosae</name>
    <name type="common">Mountain pine beetle</name>
    <dbReference type="NCBI Taxonomy" id="77166"/>
    <lineage>
        <taxon>Eukaryota</taxon>
        <taxon>Metazoa</taxon>
        <taxon>Ecdysozoa</taxon>
        <taxon>Arthropoda</taxon>
        <taxon>Hexapoda</taxon>
        <taxon>Insecta</taxon>
        <taxon>Pterygota</taxon>
        <taxon>Neoptera</taxon>
        <taxon>Endopterygota</taxon>
        <taxon>Coleoptera</taxon>
        <taxon>Polyphaga</taxon>
        <taxon>Cucujiformia</taxon>
        <taxon>Curculionidae</taxon>
        <taxon>Scolytinae</taxon>
        <taxon>Dendroctonus</taxon>
    </lineage>
</organism>
<dbReference type="AlphaFoldDB" id="N6T0A5"/>
<reference evidence="1" key="1">
    <citation type="journal article" date="2013" name="Genome Biol.">
        <title>Draft genome of the mountain pine beetle, Dendroctonus ponderosae Hopkins, a major forest pest.</title>
        <authorList>
            <person name="Keeling C.I."/>
            <person name="Yuen M.M."/>
            <person name="Liao N.Y."/>
            <person name="Docking T.R."/>
            <person name="Chan S.K."/>
            <person name="Taylor G.A."/>
            <person name="Palmquist D.L."/>
            <person name="Jackman S.D."/>
            <person name="Nguyen A."/>
            <person name="Li M."/>
            <person name="Henderson H."/>
            <person name="Janes J.K."/>
            <person name="Zhao Y."/>
            <person name="Pandoh P."/>
            <person name="Moore R."/>
            <person name="Sperling F.A."/>
            <person name="Huber D.P."/>
            <person name="Birol I."/>
            <person name="Jones S.J."/>
            <person name="Bohlmann J."/>
        </authorList>
    </citation>
    <scope>NUCLEOTIDE SEQUENCE</scope>
</reference>
<dbReference type="SUPFAM" id="SSF55729">
    <property type="entry name" value="Acyl-CoA N-acyltransferases (Nat)"/>
    <property type="match status" value="1"/>
</dbReference>